<feature type="domain" description="Tyrosine-protein phosphatase" evidence="1">
    <location>
        <begin position="141"/>
        <end position="284"/>
    </location>
</feature>
<dbReference type="InterPro" id="IPR001763">
    <property type="entry name" value="Rhodanese-like_dom"/>
</dbReference>
<dbReference type="PROSITE" id="PS50054">
    <property type="entry name" value="TYR_PHOSPHATASE_DUAL"/>
    <property type="match status" value="1"/>
</dbReference>
<dbReference type="Gene3D" id="3.90.190.10">
    <property type="entry name" value="Protein tyrosine phosphatase superfamily"/>
    <property type="match status" value="1"/>
</dbReference>
<evidence type="ECO:0008006" key="5">
    <source>
        <dbReference type="Google" id="ProtNLM"/>
    </source>
</evidence>
<accession>A0A9D3Q8Y0</accession>
<dbReference type="PANTHER" id="PTHR46659">
    <property type="entry name" value="SERINE/THREONINE/TYROSINE-INTERACTING-LIKE PROTEIN 1"/>
    <property type="match status" value="1"/>
</dbReference>
<organism evidence="3 4">
    <name type="scientific">Megalops atlanticus</name>
    <name type="common">Tarpon</name>
    <name type="synonym">Clupea gigantea</name>
    <dbReference type="NCBI Taxonomy" id="7932"/>
    <lineage>
        <taxon>Eukaryota</taxon>
        <taxon>Metazoa</taxon>
        <taxon>Chordata</taxon>
        <taxon>Craniata</taxon>
        <taxon>Vertebrata</taxon>
        <taxon>Euteleostomi</taxon>
        <taxon>Actinopterygii</taxon>
        <taxon>Neopterygii</taxon>
        <taxon>Teleostei</taxon>
        <taxon>Elopiformes</taxon>
        <taxon>Megalopidae</taxon>
        <taxon>Megalops</taxon>
    </lineage>
</organism>
<dbReference type="GO" id="GO:2001244">
    <property type="term" value="P:positive regulation of intrinsic apoptotic signaling pathway"/>
    <property type="evidence" value="ECO:0007669"/>
    <property type="project" value="TreeGrafter"/>
</dbReference>
<dbReference type="GO" id="GO:0001691">
    <property type="term" value="F:pseudophosphatase activity"/>
    <property type="evidence" value="ECO:0007669"/>
    <property type="project" value="TreeGrafter"/>
</dbReference>
<feature type="domain" description="Rhodanese" evidence="2">
    <location>
        <begin position="31"/>
        <end position="124"/>
    </location>
</feature>
<dbReference type="GO" id="GO:0005739">
    <property type="term" value="C:mitochondrion"/>
    <property type="evidence" value="ECO:0007669"/>
    <property type="project" value="TreeGrafter"/>
</dbReference>
<dbReference type="SUPFAM" id="SSF52821">
    <property type="entry name" value="Rhodanese/Cell cycle control phosphatase"/>
    <property type="match status" value="1"/>
</dbReference>
<proteinExistence type="predicted"/>
<evidence type="ECO:0000259" key="1">
    <source>
        <dbReference type="PROSITE" id="PS50054"/>
    </source>
</evidence>
<dbReference type="AlphaFoldDB" id="A0A9D3Q8Y0"/>
<dbReference type="SMART" id="SM00450">
    <property type="entry name" value="RHOD"/>
    <property type="match status" value="1"/>
</dbReference>
<dbReference type="Proteomes" id="UP001046870">
    <property type="component" value="Chromosome 3"/>
</dbReference>
<evidence type="ECO:0000313" key="4">
    <source>
        <dbReference type="Proteomes" id="UP001046870"/>
    </source>
</evidence>
<dbReference type="InterPro" id="IPR029021">
    <property type="entry name" value="Prot-tyrosine_phosphatase-like"/>
</dbReference>
<dbReference type="CDD" id="cd14517">
    <property type="entry name" value="DSP_STYXL1"/>
    <property type="match status" value="1"/>
</dbReference>
<name>A0A9D3Q8Y0_MEGAT</name>
<reference evidence="3" key="1">
    <citation type="submission" date="2021-01" db="EMBL/GenBank/DDBJ databases">
        <authorList>
            <person name="Zahm M."/>
            <person name="Roques C."/>
            <person name="Cabau C."/>
            <person name="Klopp C."/>
            <person name="Donnadieu C."/>
            <person name="Jouanno E."/>
            <person name="Lampietro C."/>
            <person name="Louis A."/>
            <person name="Herpin A."/>
            <person name="Echchiki A."/>
            <person name="Berthelot C."/>
            <person name="Parey E."/>
            <person name="Roest-Crollius H."/>
            <person name="Braasch I."/>
            <person name="Postlethwait J."/>
            <person name="Bobe J."/>
            <person name="Montfort J."/>
            <person name="Bouchez O."/>
            <person name="Begum T."/>
            <person name="Mejri S."/>
            <person name="Adams A."/>
            <person name="Chen W.-J."/>
            <person name="Guiguen Y."/>
        </authorList>
    </citation>
    <scope>NUCLEOTIDE SEQUENCE</scope>
    <source>
        <strain evidence="3">YG-15Mar2019-1</strain>
        <tissue evidence="3">Brain</tissue>
    </source>
</reference>
<keyword evidence="4" id="KW-1185">Reference proteome</keyword>
<dbReference type="InterPro" id="IPR053272">
    <property type="entry name" value="STY_interacting-like"/>
</dbReference>
<dbReference type="SUPFAM" id="SSF52799">
    <property type="entry name" value="(Phosphotyrosine protein) phosphatases II"/>
    <property type="match status" value="1"/>
</dbReference>
<dbReference type="Pfam" id="PF00782">
    <property type="entry name" value="DSPc"/>
    <property type="match status" value="1"/>
</dbReference>
<evidence type="ECO:0000259" key="2">
    <source>
        <dbReference type="PROSITE" id="PS50206"/>
    </source>
</evidence>
<dbReference type="PANTHER" id="PTHR46659:SF1">
    <property type="entry name" value="SERINE_THREONINE_TYROSINE-INTERACTING-LIKE PROTEIN 1"/>
    <property type="match status" value="1"/>
</dbReference>
<dbReference type="InterPro" id="IPR000340">
    <property type="entry name" value="Dual-sp_phosphatase_cat-dom"/>
</dbReference>
<protein>
    <recommendedName>
        <fullName evidence="5">Serine/threonine/tyrosine-interacting-like protein 1</fullName>
    </recommendedName>
</protein>
<dbReference type="FunFam" id="3.90.190.10:FF:000082">
    <property type="entry name" value="Serine/threonine/tyrosine-interacting-like protein 1"/>
    <property type="match status" value="1"/>
</dbReference>
<sequence>MAGVVLCEATDLYNILNQSIRVSRLAEYNYICLLDARTEDEYNESHVITARRAKWDAMGKLLIPVDVEVESMKYIVVYDSNTSLLEGPGPATECAEILAKSSRHPVQILNGGYEKFSAFYPFLRTQKILYTLKELENLQPYPVEVLRGQLYMGSYIQATNPQIHKDLKLRALVNVSEDTSDVFDRSTCTILNIPVADSVEADLYGFFERVCMFIGTHLDTVSAVMIFSSHGISRCSAMTMAFIMYHLKSSLKEAWTNVLKCKTNMRPNRGFVQQLSDWELHILGKTVTDIAEPYY</sequence>
<dbReference type="SMART" id="SM00195">
    <property type="entry name" value="DSPc"/>
    <property type="match status" value="1"/>
</dbReference>
<dbReference type="GO" id="GO:0019903">
    <property type="term" value="F:protein phosphatase binding"/>
    <property type="evidence" value="ECO:0007669"/>
    <property type="project" value="TreeGrafter"/>
</dbReference>
<dbReference type="Gene3D" id="3.40.250.10">
    <property type="entry name" value="Rhodanese-like domain"/>
    <property type="match status" value="1"/>
</dbReference>
<dbReference type="GO" id="GO:0062030">
    <property type="term" value="P:negative regulation of stress granule assembly"/>
    <property type="evidence" value="ECO:0007669"/>
    <property type="project" value="TreeGrafter"/>
</dbReference>
<dbReference type="Pfam" id="PF00581">
    <property type="entry name" value="Rhodanese"/>
    <property type="match status" value="1"/>
</dbReference>
<evidence type="ECO:0000313" key="3">
    <source>
        <dbReference type="EMBL" id="KAG7483823.1"/>
    </source>
</evidence>
<dbReference type="InterPro" id="IPR036873">
    <property type="entry name" value="Rhodanese-like_dom_sf"/>
</dbReference>
<dbReference type="PROSITE" id="PS50206">
    <property type="entry name" value="RHODANESE_3"/>
    <property type="match status" value="1"/>
</dbReference>
<dbReference type="OrthoDB" id="10252009at2759"/>
<comment type="caution">
    <text evidence="3">The sequence shown here is derived from an EMBL/GenBank/DDBJ whole genome shotgun (WGS) entry which is preliminary data.</text>
</comment>
<dbReference type="GO" id="GO:0004864">
    <property type="term" value="F:protein phosphatase inhibitor activity"/>
    <property type="evidence" value="ECO:0007669"/>
    <property type="project" value="TreeGrafter"/>
</dbReference>
<dbReference type="EMBL" id="JAFDVH010000003">
    <property type="protein sequence ID" value="KAG7483823.1"/>
    <property type="molecule type" value="Genomic_DNA"/>
</dbReference>
<gene>
    <name evidence="3" type="ORF">MATL_G00042390</name>
</gene>
<dbReference type="InterPro" id="IPR020422">
    <property type="entry name" value="TYR_PHOSPHATASE_DUAL_dom"/>
</dbReference>